<dbReference type="HOGENOM" id="CLU_684492_0_0_9"/>
<feature type="signal peptide" evidence="2">
    <location>
        <begin position="1"/>
        <end position="24"/>
    </location>
</feature>
<accession>A8MHZ3</accession>
<keyword evidence="1" id="KW-0677">Repeat</keyword>
<feature type="chain" id="PRO_5002724012" evidence="2">
    <location>
        <begin position="25"/>
        <end position="402"/>
    </location>
</feature>
<dbReference type="RefSeq" id="WP_012159737.1">
    <property type="nucleotide sequence ID" value="NC_009922.1"/>
</dbReference>
<evidence type="ECO:0000313" key="4">
    <source>
        <dbReference type="EMBL" id="ABW19425.1"/>
    </source>
</evidence>
<dbReference type="KEGG" id="aoe:Clos_1885"/>
<dbReference type="PANTHER" id="PTHR43308">
    <property type="entry name" value="OUTER MEMBRANE PROTEIN ALPHA-RELATED"/>
    <property type="match status" value="1"/>
</dbReference>
<sequence>MKRKSIIIFTVLFTLFSISNFVFAGSSSNFTDISNHWAKENIEILVKEEAINGYKDNTFKPDNTMTRAEFTKILVSLLHGEQDIAETGHWAGWYMEKAFEEGYAIRTEFGGYDVEITRGEIARMISRALKEDPTDIEKLKKQIVDFSQIPFEYQEHVAKVYAAGIITGYPDGEFKPNNTATRAEATTMLLRFLDPSKRQVPIEKPIEVKPEQPKNYKEITDLSVSKPFKDLNLGGTTKTEGIPTEDGSTFEKAYYGTVKDFPIRVGNFVITGIETNKGADKLDPYGFSKLYLKGYALSDGTLAYLHSGYVDNQNQYRFRGMIRQSQASYDFLKKHYADIVGLTHLGVKDKVPFTTMFALESANDWEFDSNQYKFKLSQVDHIVFYDYLNTDKTFLLIENPFK</sequence>
<dbReference type="OrthoDB" id="174569at2"/>
<dbReference type="eggNOG" id="COG0791">
    <property type="taxonomic scope" value="Bacteria"/>
</dbReference>
<dbReference type="EMBL" id="CP000853">
    <property type="protein sequence ID" value="ABW19425.1"/>
    <property type="molecule type" value="Genomic_DNA"/>
</dbReference>
<dbReference type="PROSITE" id="PS51272">
    <property type="entry name" value="SLH"/>
    <property type="match status" value="2"/>
</dbReference>
<dbReference type="InterPro" id="IPR051465">
    <property type="entry name" value="Cell_Envelope_Struct_Comp"/>
</dbReference>
<reference evidence="5" key="1">
    <citation type="submission" date="2007-10" db="EMBL/GenBank/DDBJ databases">
        <title>Complete genome of Alkaliphilus oremlandii OhILAs.</title>
        <authorList>
            <person name="Copeland A."/>
            <person name="Lucas S."/>
            <person name="Lapidus A."/>
            <person name="Barry K."/>
            <person name="Detter J.C."/>
            <person name="Glavina del Rio T."/>
            <person name="Hammon N."/>
            <person name="Israni S."/>
            <person name="Dalin E."/>
            <person name="Tice H."/>
            <person name="Pitluck S."/>
            <person name="Chain P."/>
            <person name="Malfatti S."/>
            <person name="Shin M."/>
            <person name="Vergez L."/>
            <person name="Schmutz J."/>
            <person name="Larimer F."/>
            <person name="Land M."/>
            <person name="Hauser L."/>
            <person name="Kyrpides N."/>
            <person name="Mikhailova N."/>
            <person name="Stolz J.F."/>
            <person name="Dawson A."/>
            <person name="Fisher E."/>
            <person name="Crable B."/>
            <person name="Perera E."/>
            <person name="Lisak J."/>
            <person name="Ranganathan M."/>
            <person name="Basu P."/>
            <person name="Richardson P."/>
        </authorList>
    </citation>
    <scope>NUCLEOTIDE SEQUENCE [LARGE SCALE GENOMIC DNA]</scope>
    <source>
        <strain evidence="5">OhILAs</strain>
    </source>
</reference>
<dbReference type="Proteomes" id="UP000000269">
    <property type="component" value="Chromosome"/>
</dbReference>
<feature type="domain" description="SLH" evidence="3">
    <location>
        <begin position="140"/>
        <end position="203"/>
    </location>
</feature>
<dbReference type="InterPro" id="IPR001119">
    <property type="entry name" value="SLH_dom"/>
</dbReference>
<feature type="domain" description="SLH" evidence="3">
    <location>
        <begin position="25"/>
        <end position="88"/>
    </location>
</feature>
<dbReference type="Pfam" id="PF00395">
    <property type="entry name" value="SLH"/>
    <property type="match status" value="2"/>
</dbReference>
<protein>
    <submittedName>
        <fullName evidence="4">S-layer domain protein</fullName>
    </submittedName>
</protein>
<evidence type="ECO:0000313" key="5">
    <source>
        <dbReference type="Proteomes" id="UP000000269"/>
    </source>
</evidence>
<evidence type="ECO:0000256" key="2">
    <source>
        <dbReference type="SAM" id="SignalP"/>
    </source>
</evidence>
<dbReference type="AlphaFoldDB" id="A8MHZ3"/>
<evidence type="ECO:0000256" key="1">
    <source>
        <dbReference type="ARBA" id="ARBA00022737"/>
    </source>
</evidence>
<evidence type="ECO:0000259" key="3">
    <source>
        <dbReference type="PROSITE" id="PS51272"/>
    </source>
</evidence>
<organism evidence="4 5">
    <name type="scientific">Alkaliphilus oremlandii (strain OhILAs)</name>
    <name type="common">Clostridium oremlandii (strain OhILAs)</name>
    <dbReference type="NCBI Taxonomy" id="350688"/>
    <lineage>
        <taxon>Bacteria</taxon>
        <taxon>Bacillati</taxon>
        <taxon>Bacillota</taxon>
        <taxon>Clostridia</taxon>
        <taxon>Peptostreptococcales</taxon>
        <taxon>Natronincolaceae</taxon>
        <taxon>Alkaliphilus</taxon>
    </lineage>
</organism>
<name>A8MHZ3_ALKOO</name>
<dbReference type="STRING" id="350688.Clos_1885"/>
<keyword evidence="2" id="KW-0732">Signal</keyword>
<proteinExistence type="predicted"/>
<keyword evidence="5" id="KW-1185">Reference proteome</keyword>
<gene>
    <name evidence="4" type="ordered locus">Clos_1885</name>
</gene>
<dbReference type="PANTHER" id="PTHR43308:SF5">
    <property type="entry name" value="S-LAYER PROTEIN _ PEPTIDOGLYCAN ENDO-BETA-N-ACETYLGLUCOSAMINIDASE"/>
    <property type="match status" value="1"/>
</dbReference>